<sequence>MNNNKFIQYCIAIILAAHLVGCDGEDEHTTGEETTEVANPLSPTTEVTPTDEMPTGDETPPIDTAEPSGLDTTVPDDTAVADSIPTPFPTPTPTPTEDSSDTASNDDSAPNDVIFPDEDDLDITVVNPGITVVGSGNGGDNDVVVDAPDINPDPVGVDDNSTPEVAGVLMPIEVLGSEGLVVRRDFELDETQVNAADKIYFYANNLSYENKGSIRVNNGKWVSLNHTDVDVYEKEMAYGGMQHGGFNSIRFTLPATNLKQGSNTLRFRFDESDGISMGYRIFKMNLLNRNGKSILPKSFFEEDDPRNWRAPEGYGTGEAIKAGERLWRNATLVSHYLPEGRVARWYGNELLPATKMKATCSDCHTQDGRDLAYFSYSNHSIIERAKFHKLSADQGKKIAAYIRSLDVPSHGRPWNPPYQPGKVLDNRPVSKWAAGAGIEAVLEEDAEMLPLMFPDGTSQVQVDRYFDANKMYDTTTMPVSIQFPDWKHWLPLIHPKDAYGQYWETTSENLNPGIQYGNLRDYLERNRGHYVADKDNFYRQLGKYWRSFRGFYTEEEGVFGNWRVRDAVADRYLPSTDPGFAQMARTSLARLLAVKNFEIHQEFKLEKLAPKLVDAGDQPAERQWITGPKVGYNVFEVPPHFTSCFNNKNNHCNNFIGQPHVTGRFETTVWYELQLVLNPGNGWNSANGPVDYNYVPPFILNTSKHSGRPEPLRYYRAINSMYQTKSWSGDKDPKKRKGFRIRQQGPWLFYGYTDAWGDAGFEEGYWVGLLDELEPGLSVKFINALLGELNRQLHRPTNHPDTYNRKEPNLETQLDPIEKALYEKPKPGKFGWADRFYYLVPKFEAMGVNKNRLNRMIDWCEIAWPNMNWKEVRPSSE</sequence>
<dbReference type="RefSeq" id="WP_232595707.1">
    <property type="nucleotide sequence ID" value="NZ_BSPD01000016.1"/>
</dbReference>
<keyword evidence="3" id="KW-1185">Reference proteome</keyword>
<proteinExistence type="predicted"/>
<evidence type="ECO:0000256" key="1">
    <source>
        <dbReference type="SAM" id="MobiDB-lite"/>
    </source>
</evidence>
<dbReference type="Proteomes" id="UP001156870">
    <property type="component" value="Unassembled WGS sequence"/>
</dbReference>
<dbReference type="AlphaFoldDB" id="A0AA37T0P0"/>
<organism evidence="2 3">
    <name type="scientific">Marinibactrum halimedae</name>
    <dbReference type="NCBI Taxonomy" id="1444977"/>
    <lineage>
        <taxon>Bacteria</taxon>
        <taxon>Pseudomonadati</taxon>
        <taxon>Pseudomonadota</taxon>
        <taxon>Gammaproteobacteria</taxon>
        <taxon>Cellvibrionales</taxon>
        <taxon>Cellvibrionaceae</taxon>
        <taxon>Marinibactrum</taxon>
    </lineage>
</organism>
<reference evidence="2 3" key="1">
    <citation type="journal article" date="2014" name="Int. J. Syst. Evol. Microbiol.">
        <title>Complete genome sequence of Corynebacterium casei LMG S-19264T (=DSM 44701T), isolated from a smear-ripened cheese.</title>
        <authorList>
            <consortium name="US DOE Joint Genome Institute (JGI-PGF)"/>
            <person name="Walter F."/>
            <person name="Albersmeier A."/>
            <person name="Kalinowski J."/>
            <person name="Ruckert C."/>
        </authorList>
    </citation>
    <scope>NUCLEOTIDE SEQUENCE [LARGE SCALE GENOMIC DNA]</scope>
    <source>
        <strain evidence="2 3">NBRC 110095</strain>
    </source>
</reference>
<evidence type="ECO:0000313" key="3">
    <source>
        <dbReference type="Proteomes" id="UP001156870"/>
    </source>
</evidence>
<feature type="compositionally biased region" description="Low complexity" evidence="1">
    <location>
        <begin position="71"/>
        <end position="82"/>
    </location>
</feature>
<evidence type="ECO:0000313" key="2">
    <source>
        <dbReference type="EMBL" id="GLS24645.1"/>
    </source>
</evidence>
<dbReference type="EMBL" id="BSPD01000016">
    <property type="protein sequence ID" value="GLS24645.1"/>
    <property type="molecule type" value="Genomic_DNA"/>
</dbReference>
<comment type="caution">
    <text evidence="2">The sequence shown here is derived from an EMBL/GenBank/DDBJ whole genome shotgun (WGS) entry which is preliminary data.</text>
</comment>
<protein>
    <submittedName>
        <fullName evidence="2">Uncharacterized protein</fullName>
    </submittedName>
</protein>
<gene>
    <name evidence="2" type="ORF">GCM10007877_03590</name>
</gene>
<accession>A0AA37T0P0</accession>
<feature type="region of interest" description="Disordered" evidence="1">
    <location>
        <begin position="26"/>
        <end position="114"/>
    </location>
</feature>
<name>A0AA37T0P0_9GAMM</name>
<feature type="compositionally biased region" description="Low complexity" evidence="1">
    <location>
        <begin position="101"/>
        <end position="112"/>
    </location>
</feature>